<keyword evidence="4" id="KW-1278">Translocase</keyword>
<reference evidence="8" key="1">
    <citation type="submission" date="2018-12" db="EMBL/GenBank/DDBJ databases">
        <authorList>
            <person name="Jadhav K."/>
            <person name="Kushwaha B."/>
            <person name="Jadhav I."/>
        </authorList>
    </citation>
    <scope>NUCLEOTIDE SEQUENCE [LARGE SCALE GENOMIC DNA]</scope>
    <source>
        <strain evidence="8">SBS 10</strain>
    </source>
</reference>
<sequence length="112" mass="12035">MARRLAQQDVVVTGGHPGAKAPVLITEEMVTDGQGGVIVDLAAERGGNCELTKPAKRSARPCGTLVATTNIARQPASPCQPDGMAATWRTCCAICWTRRRLALIRGRDPRRR</sequence>
<evidence type="ECO:0000256" key="5">
    <source>
        <dbReference type="ARBA" id="ARBA00023027"/>
    </source>
</evidence>
<dbReference type="PANTHER" id="PTHR10160">
    <property type="entry name" value="NAD(P) TRANSHYDROGENASE"/>
    <property type="match status" value="1"/>
</dbReference>
<dbReference type="GO" id="GO:0006740">
    <property type="term" value="P:NADPH regeneration"/>
    <property type="evidence" value="ECO:0007669"/>
    <property type="project" value="TreeGrafter"/>
</dbReference>
<dbReference type="EMBL" id="RXHI01000009">
    <property type="protein sequence ID" value="RUA22815.1"/>
    <property type="molecule type" value="Genomic_DNA"/>
</dbReference>
<proteinExistence type="predicted"/>
<evidence type="ECO:0000256" key="1">
    <source>
        <dbReference type="ARBA" id="ARBA00003943"/>
    </source>
</evidence>
<dbReference type="Pfam" id="PF01262">
    <property type="entry name" value="AlaDh_PNT_C"/>
    <property type="match status" value="1"/>
</dbReference>
<dbReference type="Gene3D" id="3.40.50.720">
    <property type="entry name" value="NAD(P)-binding Rossmann-like Domain"/>
    <property type="match status" value="1"/>
</dbReference>
<dbReference type="GO" id="GO:0050661">
    <property type="term" value="F:NADP binding"/>
    <property type="evidence" value="ECO:0007669"/>
    <property type="project" value="TreeGrafter"/>
</dbReference>
<evidence type="ECO:0000259" key="7">
    <source>
        <dbReference type="Pfam" id="PF01262"/>
    </source>
</evidence>
<keyword evidence="5" id="KW-0520">NAD</keyword>
<dbReference type="AlphaFoldDB" id="A0A432JKT0"/>
<accession>A0A432JKT0</accession>
<comment type="function">
    <text evidence="1">The transhydrogenation between NADH and NADP is coupled to respiration and ATP hydrolysis and functions as a proton pump across the membrane.</text>
</comment>
<name>A0A432JKT0_9GAMM</name>
<evidence type="ECO:0000256" key="6">
    <source>
        <dbReference type="ARBA" id="ARBA00048202"/>
    </source>
</evidence>
<gene>
    <name evidence="8" type="ORF">DSL92_03670</name>
</gene>
<evidence type="ECO:0000313" key="8">
    <source>
        <dbReference type="EMBL" id="RUA22815.1"/>
    </source>
</evidence>
<feature type="domain" description="Alanine dehydrogenase/pyridine nucleotide transhydrogenase NAD(H)-binding" evidence="7">
    <location>
        <begin position="2"/>
        <end position="61"/>
    </location>
</feature>
<evidence type="ECO:0000256" key="4">
    <source>
        <dbReference type="ARBA" id="ARBA00022967"/>
    </source>
</evidence>
<dbReference type="PANTHER" id="PTHR10160:SF19">
    <property type="entry name" value="PROTON-TRANSLOCATING NAD(P)(+) TRANSHYDROGENASE"/>
    <property type="match status" value="1"/>
</dbReference>
<protein>
    <recommendedName>
        <fullName evidence="2">proton-translocating NAD(P)(+) transhydrogenase</fullName>
        <ecNumber evidence="2">7.1.1.1</ecNumber>
    </recommendedName>
</protein>
<comment type="catalytic activity">
    <reaction evidence="6">
        <text>NAD(+) + NADPH + H(+)(in) = NADH + NADP(+) + H(+)(out)</text>
        <dbReference type="Rhea" id="RHEA:47992"/>
        <dbReference type="ChEBI" id="CHEBI:15378"/>
        <dbReference type="ChEBI" id="CHEBI:57540"/>
        <dbReference type="ChEBI" id="CHEBI:57783"/>
        <dbReference type="ChEBI" id="CHEBI:57945"/>
        <dbReference type="ChEBI" id="CHEBI:58349"/>
        <dbReference type="EC" id="7.1.1.1"/>
    </reaction>
</comment>
<evidence type="ECO:0000256" key="3">
    <source>
        <dbReference type="ARBA" id="ARBA00022857"/>
    </source>
</evidence>
<organism evidence="8">
    <name type="scientific">Billgrantia gudaonensis</name>
    <dbReference type="NCBI Taxonomy" id="376427"/>
    <lineage>
        <taxon>Bacteria</taxon>
        <taxon>Pseudomonadati</taxon>
        <taxon>Pseudomonadota</taxon>
        <taxon>Gammaproteobacteria</taxon>
        <taxon>Oceanospirillales</taxon>
        <taxon>Halomonadaceae</taxon>
        <taxon>Billgrantia</taxon>
    </lineage>
</organism>
<keyword evidence="3" id="KW-0521">NADP</keyword>
<dbReference type="EC" id="7.1.1.1" evidence="2"/>
<dbReference type="GO" id="GO:0008750">
    <property type="term" value="F:proton-translocating NAD(P)+ transhydrogenase activity"/>
    <property type="evidence" value="ECO:0007669"/>
    <property type="project" value="UniProtKB-EC"/>
</dbReference>
<evidence type="ECO:0000256" key="2">
    <source>
        <dbReference type="ARBA" id="ARBA00012943"/>
    </source>
</evidence>
<dbReference type="InterPro" id="IPR007698">
    <property type="entry name" value="AlaDH/PNT_NAD(H)-bd"/>
</dbReference>
<comment type="caution">
    <text evidence="8">The sequence shown here is derived from an EMBL/GenBank/DDBJ whole genome shotgun (WGS) entry which is preliminary data.</text>
</comment>